<sequence>MSRVTKRKNSCHNCGSTDHYSKSFKKEKKRSMPFKKTQRKNLKERILSLTMVDAIRESSNGDQYPILEFFVEYQEETQLEIQDIQLEEGLLQDTANKNLCNHTQGAQTFLVTPTKGMA</sequence>
<feature type="compositionally biased region" description="Basic residues" evidence="1">
    <location>
        <begin position="22"/>
        <end position="39"/>
    </location>
</feature>
<gene>
    <name evidence="2" type="ORF">O181_011550</name>
</gene>
<proteinExistence type="predicted"/>
<evidence type="ECO:0000313" key="2">
    <source>
        <dbReference type="EMBL" id="MBW0471835.1"/>
    </source>
</evidence>
<dbReference type="EMBL" id="AVOT02002878">
    <property type="protein sequence ID" value="MBW0471835.1"/>
    <property type="molecule type" value="Genomic_DNA"/>
</dbReference>
<feature type="region of interest" description="Disordered" evidence="1">
    <location>
        <begin position="1"/>
        <end position="39"/>
    </location>
</feature>
<protein>
    <submittedName>
        <fullName evidence="2">Uncharacterized protein</fullName>
    </submittedName>
</protein>
<reference evidence="2" key="1">
    <citation type="submission" date="2021-03" db="EMBL/GenBank/DDBJ databases">
        <title>Draft genome sequence of rust myrtle Austropuccinia psidii MF-1, a brazilian biotype.</title>
        <authorList>
            <person name="Quecine M.C."/>
            <person name="Pachon D.M.R."/>
            <person name="Bonatelli M.L."/>
            <person name="Correr F.H."/>
            <person name="Franceschini L.M."/>
            <person name="Leite T.F."/>
            <person name="Margarido G.R.A."/>
            <person name="Almeida C.A."/>
            <person name="Ferrarezi J.A."/>
            <person name="Labate C.A."/>
        </authorList>
    </citation>
    <scope>NUCLEOTIDE SEQUENCE</scope>
    <source>
        <strain evidence="2">MF-1</strain>
    </source>
</reference>
<organism evidence="2 3">
    <name type="scientific">Austropuccinia psidii MF-1</name>
    <dbReference type="NCBI Taxonomy" id="1389203"/>
    <lineage>
        <taxon>Eukaryota</taxon>
        <taxon>Fungi</taxon>
        <taxon>Dikarya</taxon>
        <taxon>Basidiomycota</taxon>
        <taxon>Pucciniomycotina</taxon>
        <taxon>Pucciniomycetes</taxon>
        <taxon>Pucciniales</taxon>
        <taxon>Sphaerophragmiaceae</taxon>
        <taxon>Austropuccinia</taxon>
    </lineage>
</organism>
<comment type="caution">
    <text evidence="2">The sequence shown here is derived from an EMBL/GenBank/DDBJ whole genome shotgun (WGS) entry which is preliminary data.</text>
</comment>
<accession>A0A9Q3GM08</accession>
<dbReference type="Proteomes" id="UP000765509">
    <property type="component" value="Unassembled WGS sequence"/>
</dbReference>
<keyword evidence="3" id="KW-1185">Reference proteome</keyword>
<evidence type="ECO:0000256" key="1">
    <source>
        <dbReference type="SAM" id="MobiDB-lite"/>
    </source>
</evidence>
<dbReference type="AlphaFoldDB" id="A0A9Q3GM08"/>
<name>A0A9Q3GM08_9BASI</name>
<evidence type="ECO:0000313" key="3">
    <source>
        <dbReference type="Proteomes" id="UP000765509"/>
    </source>
</evidence>
<feature type="compositionally biased region" description="Basic residues" evidence="1">
    <location>
        <begin position="1"/>
        <end position="10"/>
    </location>
</feature>